<dbReference type="Gene3D" id="2.170.270.10">
    <property type="entry name" value="SET domain"/>
    <property type="match status" value="1"/>
</dbReference>
<feature type="compositionally biased region" description="Basic residues" evidence="2">
    <location>
        <begin position="28"/>
        <end position="48"/>
    </location>
</feature>
<sequence length="318" mass="36707">MSASAVSYTATQHTPTSITLTVKRVKHNKVKKRKKSTEKTRTTPKAKKAYREGSRKSMRMKNSASEASVLDENTTEGWETRIQQWTDQYEEALSNQYSADVQNLLKHYCANGNSSPTPSTLQLGRVTRVQKHRKILRAARNLDPETLIIEYRGKVMLRQQFEVNGHFFKKPYPFVLFYSKFNEVEMCVDARTFGNDARFIRRSCTPNAEVRHMIAEGMIHLCIYAVAQISKDSEVTISFDYDNYKVDCACHKGNQDCPVQRHNLQSRKIKMEKTESFPKNGIWGGKKLYGFYRALYSPYQLLIPFASFSLVMNARQRP</sequence>
<evidence type="ECO:0000259" key="3">
    <source>
        <dbReference type="PROSITE" id="PS50280"/>
    </source>
</evidence>
<protein>
    <submittedName>
        <fullName evidence="4">SET domain-containing protein 5-like</fullName>
    </submittedName>
</protein>
<dbReference type="InterPro" id="IPR001214">
    <property type="entry name" value="SET_dom"/>
</dbReference>
<feature type="domain" description="SET" evidence="3">
    <location>
        <begin position="119"/>
        <end position="240"/>
    </location>
</feature>
<name>A0A671NTN3_9TELE</name>
<gene>
    <name evidence="4" type="primary">setd5</name>
</gene>
<keyword evidence="5" id="KW-1185">Reference proteome</keyword>
<dbReference type="Ensembl" id="ENSSANT00000051270.1">
    <property type="protein sequence ID" value="ENSSANP00000048215.1"/>
    <property type="gene ID" value="ENSSANG00000024242.1"/>
</dbReference>
<dbReference type="SUPFAM" id="SSF82199">
    <property type="entry name" value="SET domain"/>
    <property type="match status" value="1"/>
</dbReference>
<accession>A0A671NTN3</accession>
<dbReference type="AlphaFoldDB" id="A0A671NTN3"/>
<dbReference type="Pfam" id="PF00856">
    <property type="entry name" value="SET"/>
    <property type="match status" value="1"/>
</dbReference>
<dbReference type="PANTHER" id="PTHR46462:SF1">
    <property type="entry name" value="HISTONE-LYSINE N-METHYLTRANSFERASE SETD5"/>
    <property type="match status" value="1"/>
</dbReference>
<dbReference type="GO" id="GO:0006325">
    <property type="term" value="P:chromatin organization"/>
    <property type="evidence" value="ECO:0007669"/>
    <property type="project" value="UniProtKB-KW"/>
</dbReference>
<organism evidence="4 5">
    <name type="scientific">Sinocyclocheilus anshuiensis</name>
    <dbReference type="NCBI Taxonomy" id="1608454"/>
    <lineage>
        <taxon>Eukaryota</taxon>
        <taxon>Metazoa</taxon>
        <taxon>Chordata</taxon>
        <taxon>Craniata</taxon>
        <taxon>Vertebrata</taxon>
        <taxon>Euteleostomi</taxon>
        <taxon>Actinopterygii</taxon>
        <taxon>Neopterygii</taxon>
        <taxon>Teleostei</taxon>
        <taxon>Ostariophysi</taxon>
        <taxon>Cypriniformes</taxon>
        <taxon>Cyprinidae</taxon>
        <taxon>Cyprininae</taxon>
        <taxon>Sinocyclocheilus</taxon>
    </lineage>
</organism>
<reference evidence="4" key="1">
    <citation type="submission" date="2025-08" db="UniProtKB">
        <authorList>
            <consortium name="Ensembl"/>
        </authorList>
    </citation>
    <scope>IDENTIFICATION</scope>
</reference>
<dbReference type="GO" id="GO:0034967">
    <property type="term" value="C:Set3 complex"/>
    <property type="evidence" value="ECO:0007669"/>
    <property type="project" value="TreeGrafter"/>
</dbReference>
<evidence type="ECO:0000313" key="4">
    <source>
        <dbReference type="Ensembl" id="ENSSANP00000048215.1"/>
    </source>
</evidence>
<dbReference type="GO" id="GO:0006355">
    <property type="term" value="P:regulation of DNA-templated transcription"/>
    <property type="evidence" value="ECO:0007669"/>
    <property type="project" value="TreeGrafter"/>
</dbReference>
<dbReference type="Proteomes" id="UP000472260">
    <property type="component" value="Unassembled WGS sequence"/>
</dbReference>
<evidence type="ECO:0000313" key="5">
    <source>
        <dbReference type="Proteomes" id="UP000472260"/>
    </source>
</evidence>
<dbReference type="PANTHER" id="PTHR46462">
    <property type="entry name" value="UPSET, ISOFORM A"/>
    <property type="match status" value="1"/>
</dbReference>
<reference evidence="4" key="2">
    <citation type="submission" date="2025-09" db="UniProtKB">
        <authorList>
            <consortium name="Ensembl"/>
        </authorList>
    </citation>
    <scope>IDENTIFICATION</scope>
</reference>
<proteinExistence type="predicted"/>
<feature type="compositionally biased region" description="Polar residues" evidence="2">
    <location>
        <begin position="60"/>
        <end position="72"/>
    </location>
</feature>
<keyword evidence="1" id="KW-0156">Chromatin regulator</keyword>
<dbReference type="PROSITE" id="PS50280">
    <property type="entry name" value="SET"/>
    <property type="match status" value="1"/>
</dbReference>
<evidence type="ECO:0000256" key="1">
    <source>
        <dbReference type="ARBA" id="ARBA00022853"/>
    </source>
</evidence>
<dbReference type="InterPro" id="IPR046341">
    <property type="entry name" value="SET_dom_sf"/>
</dbReference>
<dbReference type="GO" id="GO:0070210">
    <property type="term" value="C:Rpd3L-Expanded complex"/>
    <property type="evidence" value="ECO:0007669"/>
    <property type="project" value="TreeGrafter"/>
</dbReference>
<evidence type="ECO:0000256" key="2">
    <source>
        <dbReference type="SAM" id="MobiDB-lite"/>
    </source>
</evidence>
<dbReference type="SMART" id="SM00317">
    <property type="entry name" value="SET"/>
    <property type="match status" value="1"/>
</dbReference>
<feature type="region of interest" description="Disordered" evidence="2">
    <location>
        <begin position="28"/>
        <end position="72"/>
    </location>
</feature>